<dbReference type="Pfam" id="PF00561">
    <property type="entry name" value="Abhydrolase_1"/>
    <property type="match status" value="1"/>
</dbReference>
<protein>
    <recommendedName>
        <fullName evidence="1">AB hydrolase-1 domain-containing protein</fullName>
    </recommendedName>
</protein>
<dbReference type="Gene3D" id="3.40.50.1820">
    <property type="entry name" value="alpha/beta hydrolase"/>
    <property type="match status" value="1"/>
</dbReference>
<dbReference type="AlphaFoldDB" id="A0A812XDT9"/>
<accession>A0A812XDT9</accession>
<dbReference type="SUPFAM" id="SSF53474">
    <property type="entry name" value="alpha/beta-Hydrolases"/>
    <property type="match status" value="1"/>
</dbReference>
<name>A0A812XDT9_SYMPI</name>
<gene>
    <name evidence="2" type="ORF">SPIL2461_LOCUS20666</name>
</gene>
<reference evidence="2" key="1">
    <citation type="submission" date="2021-02" db="EMBL/GenBank/DDBJ databases">
        <authorList>
            <person name="Dougan E. K."/>
            <person name="Rhodes N."/>
            <person name="Thang M."/>
            <person name="Chan C."/>
        </authorList>
    </citation>
    <scope>NUCLEOTIDE SEQUENCE</scope>
</reference>
<dbReference type="EMBL" id="CAJNIZ010045560">
    <property type="protein sequence ID" value="CAE7723730.1"/>
    <property type="molecule type" value="Genomic_DNA"/>
</dbReference>
<dbReference type="InterPro" id="IPR000073">
    <property type="entry name" value="AB_hydrolase_1"/>
</dbReference>
<evidence type="ECO:0000313" key="3">
    <source>
        <dbReference type="Proteomes" id="UP000649617"/>
    </source>
</evidence>
<proteinExistence type="predicted"/>
<organism evidence="2 3">
    <name type="scientific">Symbiodinium pilosum</name>
    <name type="common">Dinoflagellate</name>
    <dbReference type="NCBI Taxonomy" id="2952"/>
    <lineage>
        <taxon>Eukaryota</taxon>
        <taxon>Sar</taxon>
        <taxon>Alveolata</taxon>
        <taxon>Dinophyceae</taxon>
        <taxon>Suessiales</taxon>
        <taxon>Symbiodiniaceae</taxon>
        <taxon>Symbiodinium</taxon>
    </lineage>
</organism>
<dbReference type="OrthoDB" id="408373at2759"/>
<dbReference type="Proteomes" id="UP000649617">
    <property type="component" value="Unassembled WGS sequence"/>
</dbReference>
<feature type="domain" description="AB hydrolase-1" evidence="1">
    <location>
        <begin position="11"/>
        <end position="66"/>
    </location>
</feature>
<dbReference type="InterPro" id="IPR029058">
    <property type="entry name" value="AB_hydrolase_fold"/>
</dbReference>
<sequence length="180" mass="19908">MRGKVEETRINSFLEELRALAEATKQGCFTAIFGYSFGGLLAALFQERWPHLVKRVVLLAPAIDNFARNFEGKCEESWHMPSAYVKELEQLRARPAIRVPAVLIHGQQDSDDGGSALWRVQEWAEAENFVRCFYPDEGHTTAIVGASGSPQYSQLATWAREGNHAVLGEATAVVGNEDGT</sequence>
<keyword evidence="3" id="KW-1185">Reference proteome</keyword>
<evidence type="ECO:0000313" key="2">
    <source>
        <dbReference type="EMBL" id="CAE7723730.1"/>
    </source>
</evidence>
<evidence type="ECO:0000259" key="1">
    <source>
        <dbReference type="Pfam" id="PF00561"/>
    </source>
</evidence>
<comment type="caution">
    <text evidence="2">The sequence shown here is derived from an EMBL/GenBank/DDBJ whole genome shotgun (WGS) entry which is preliminary data.</text>
</comment>